<accession>A0ABR3J926</accession>
<evidence type="ECO:0000256" key="1">
    <source>
        <dbReference type="SAM" id="SignalP"/>
    </source>
</evidence>
<dbReference type="Proteomes" id="UP001556367">
    <property type="component" value="Unassembled WGS sequence"/>
</dbReference>
<feature type="signal peptide" evidence="1">
    <location>
        <begin position="1"/>
        <end position="19"/>
    </location>
</feature>
<comment type="caution">
    <text evidence="2">The sequence shown here is derived from an EMBL/GenBank/DDBJ whole genome shotgun (WGS) entry which is preliminary data.</text>
</comment>
<protein>
    <submittedName>
        <fullName evidence="2">Uncharacterized protein</fullName>
    </submittedName>
</protein>
<feature type="chain" id="PRO_5046424633" evidence="1">
    <location>
        <begin position="20"/>
        <end position="143"/>
    </location>
</feature>
<name>A0ABR3J926_9AGAR</name>
<sequence>MKFSLASIVVLAAAALAHANPIQPACSTDERIVRPNASDELTLSANPEQNTSFWVIWDGKSKLDKAIADSRATVWLLDNKYRTVLGKPITGTFDKFDEKSTKVVFDAEANKNLKTGKYRVMLVGNQCVISEEFCIAHVGEHCA</sequence>
<proteinExistence type="predicted"/>
<keyword evidence="1" id="KW-0732">Signal</keyword>
<gene>
    <name evidence="2" type="ORF">HGRIS_008620</name>
</gene>
<dbReference type="EMBL" id="JASNQZ010000011">
    <property type="protein sequence ID" value="KAL0951968.1"/>
    <property type="molecule type" value="Genomic_DNA"/>
</dbReference>
<evidence type="ECO:0000313" key="3">
    <source>
        <dbReference type="Proteomes" id="UP001556367"/>
    </source>
</evidence>
<organism evidence="2 3">
    <name type="scientific">Hohenbuehelia grisea</name>
    <dbReference type="NCBI Taxonomy" id="104357"/>
    <lineage>
        <taxon>Eukaryota</taxon>
        <taxon>Fungi</taxon>
        <taxon>Dikarya</taxon>
        <taxon>Basidiomycota</taxon>
        <taxon>Agaricomycotina</taxon>
        <taxon>Agaricomycetes</taxon>
        <taxon>Agaricomycetidae</taxon>
        <taxon>Agaricales</taxon>
        <taxon>Pleurotineae</taxon>
        <taxon>Pleurotaceae</taxon>
        <taxon>Hohenbuehelia</taxon>
    </lineage>
</organism>
<keyword evidence="3" id="KW-1185">Reference proteome</keyword>
<reference evidence="3" key="1">
    <citation type="submission" date="2024-06" db="EMBL/GenBank/DDBJ databases">
        <title>Multi-omics analyses provide insights into the biosynthesis of the anticancer antibiotic pleurotin in Hohenbuehelia grisea.</title>
        <authorList>
            <person name="Weaver J.A."/>
            <person name="Alberti F."/>
        </authorList>
    </citation>
    <scope>NUCLEOTIDE SEQUENCE [LARGE SCALE GENOMIC DNA]</scope>
    <source>
        <strain evidence="3">T-177</strain>
    </source>
</reference>
<evidence type="ECO:0000313" key="2">
    <source>
        <dbReference type="EMBL" id="KAL0951968.1"/>
    </source>
</evidence>